<feature type="region of interest" description="Disordered" evidence="1">
    <location>
        <begin position="1"/>
        <end position="112"/>
    </location>
</feature>
<feature type="compositionally biased region" description="Pro residues" evidence="1">
    <location>
        <begin position="91"/>
        <end position="103"/>
    </location>
</feature>
<keyword evidence="3" id="KW-1185">Reference proteome</keyword>
<feature type="compositionally biased region" description="Polar residues" evidence="1">
    <location>
        <begin position="46"/>
        <end position="55"/>
    </location>
</feature>
<proteinExistence type="predicted"/>
<evidence type="ECO:0000313" key="2">
    <source>
        <dbReference type="EMBL" id="KAK8495565.1"/>
    </source>
</evidence>
<protein>
    <submittedName>
        <fullName evidence="2">Uncharacterized protein</fullName>
    </submittedName>
</protein>
<organism evidence="2 3">
    <name type="scientific">Hibiscus sabdariffa</name>
    <name type="common">roselle</name>
    <dbReference type="NCBI Taxonomy" id="183260"/>
    <lineage>
        <taxon>Eukaryota</taxon>
        <taxon>Viridiplantae</taxon>
        <taxon>Streptophyta</taxon>
        <taxon>Embryophyta</taxon>
        <taxon>Tracheophyta</taxon>
        <taxon>Spermatophyta</taxon>
        <taxon>Magnoliopsida</taxon>
        <taxon>eudicotyledons</taxon>
        <taxon>Gunneridae</taxon>
        <taxon>Pentapetalae</taxon>
        <taxon>rosids</taxon>
        <taxon>malvids</taxon>
        <taxon>Malvales</taxon>
        <taxon>Malvaceae</taxon>
        <taxon>Malvoideae</taxon>
        <taxon>Hibiscus</taxon>
    </lineage>
</organism>
<evidence type="ECO:0000313" key="3">
    <source>
        <dbReference type="Proteomes" id="UP001472677"/>
    </source>
</evidence>
<name>A0ABR2APS4_9ROSI</name>
<gene>
    <name evidence="2" type="ORF">V6N12_073340</name>
</gene>
<dbReference type="Proteomes" id="UP001472677">
    <property type="component" value="Unassembled WGS sequence"/>
</dbReference>
<evidence type="ECO:0000256" key="1">
    <source>
        <dbReference type="SAM" id="MobiDB-lite"/>
    </source>
</evidence>
<accession>A0ABR2APS4</accession>
<reference evidence="2 3" key="1">
    <citation type="journal article" date="2024" name="G3 (Bethesda)">
        <title>Genome assembly of Hibiscus sabdariffa L. provides insights into metabolisms of medicinal natural products.</title>
        <authorList>
            <person name="Kim T."/>
        </authorList>
    </citation>
    <scope>NUCLEOTIDE SEQUENCE [LARGE SCALE GENOMIC DNA]</scope>
    <source>
        <strain evidence="2">TK-2024</strain>
        <tissue evidence="2">Old leaves</tissue>
    </source>
</reference>
<sequence>MEADQSAPVSANKQVNSGSTGYSDSRSRAPRSQDTNNARSKGRPKTQCQLCGSSEDTARSLGTLATDPPVQEGPVVPEASGQSALGSQAKPPQPSHPLQPPQPSQASSMLAQQGPVVHEIPAVTTQSTQAGGLPVREELVVYGVPASVSGSQH</sequence>
<feature type="compositionally biased region" description="Polar residues" evidence="1">
    <location>
        <begin position="7"/>
        <end position="39"/>
    </location>
</feature>
<comment type="caution">
    <text evidence="2">The sequence shown here is derived from an EMBL/GenBank/DDBJ whole genome shotgun (WGS) entry which is preliminary data.</text>
</comment>
<dbReference type="EMBL" id="JBBPBM010000424">
    <property type="protein sequence ID" value="KAK8495565.1"/>
    <property type="molecule type" value="Genomic_DNA"/>
</dbReference>